<proteinExistence type="predicted"/>
<keyword evidence="1" id="KW-0472">Membrane</keyword>
<keyword evidence="1" id="KW-1133">Transmembrane helix</keyword>
<reference evidence="2" key="1">
    <citation type="submission" date="2025-08" db="UniProtKB">
        <authorList>
            <consortium name="Ensembl"/>
        </authorList>
    </citation>
    <scope>IDENTIFICATION</scope>
</reference>
<protein>
    <submittedName>
        <fullName evidence="2">Uncharacterized protein</fullName>
    </submittedName>
</protein>
<organism evidence="2 3">
    <name type="scientific">Macaca nemestrina</name>
    <name type="common">Pig-tailed macaque</name>
    <dbReference type="NCBI Taxonomy" id="9545"/>
    <lineage>
        <taxon>Eukaryota</taxon>
        <taxon>Metazoa</taxon>
        <taxon>Chordata</taxon>
        <taxon>Craniata</taxon>
        <taxon>Vertebrata</taxon>
        <taxon>Euteleostomi</taxon>
        <taxon>Mammalia</taxon>
        <taxon>Eutheria</taxon>
        <taxon>Euarchontoglires</taxon>
        <taxon>Primates</taxon>
        <taxon>Haplorrhini</taxon>
        <taxon>Catarrhini</taxon>
        <taxon>Cercopithecidae</taxon>
        <taxon>Cercopithecinae</taxon>
        <taxon>Macaca</taxon>
    </lineage>
</organism>
<evidence type="ECO:0000313" key="2">
    <source>
        <dbReference type="Ensembl" id="ENSMNEP00000025589.1"/>
    </source>
</evidence>
<evidence type="ECO:0000313" key="3">
    <source>
        <dbReference type="Proteomes" id="UP000233120"/>
    </source>
</evidence>
<accession>A0A2K6CPJ6</accession>
<dbReference type="AlphaFoldDB" id="A0A2K6CPJ6"/>
<sequence>MIEISCCSLAVIRCNLLSYQSLWVSNCFLSFGLIVLELSLDRLRDFFPFFYFDYHLVWKGKFYFGQ</sequence>
<evidence type="ECO:0000256" key="1">
    <source>
        <dbReference type="SAM" id="Phobius"/>
    </source>
</evidence>
<dbReference type="Ensembl" id="ENSMNET00000049865.1">
    <property type="protein sequence ID" value="ENSMNEP00000025589.1"/>
    <property type="gene ID" value="ENSMNEG00000036274.1"/>
</dbReference>
<name>A0A2K6CPJ6_MACNE</name>
<keyword evidence="3" id="KW-1185">Reference proteome</keyword>
<keyword evidence="1" id="KW-0812">Transmembrane</keyword>
<feature type="transmembrane region" description="Helical" evidence="1">
    <location>
        <begin position="22"/>
        <end position="40"/>
    </location>
</feature>
<dbReference type="Bgee" id="ENSMNEG00000036274">
    <property type="expression patterns" value="Expressed in pituitary gland and 12 other cell types or tissues"/>
</dbReference>
<reference evidence="2" key="2">
    <citation type="submission" date="2025-09" db="UniProtKB">
        <authorList>
            <consortium name="Ensembl"/>
        </authorList>
    </citation>
    <scope>IDENTIFICATION</scope>
</reference>
<dbReference type="Proteomes" id="UP000233120">
    <property type="component" value="Unassembled WGS sequence"/>
</dbReference>